<reference evidence="3" key="1">
    <citation type="journal article" date="2019" name="Int. J. Syst. Evol. Microbiol.">
        <title>The Global Catalogue of Microorganisms (GCM) 10K type strain sequencing project: providing services to taxonomists for standard genome sequencing and annotation.</title>
        <authorList>
            <consortium name="The Broad Institute Genomics Platform"/>
            <consortium name="The Broad Institute Genome Sequencing Center for Infectious Disease"/>
            <person name="Wu L."/>
            <person name="Ma J."/>
        </authorList>
    </citation>
    <scope>NUCLEOTIDE SEQUENCE [LARGE SCALE GENOMIC DNA]</scope>
    <source>
        <strain evidence="3">JCM 17250</strain>
    </source>
</reference>
<dbReference type="EMBL" id="BAABDL010000067">
    <property type="protein sequence ID" value="GAA4067927.1"/>
    <property type="molecule type" value="Genomic_DNA"/>
</dbReference>
<comment type="caution">
    <text evidence="2">The sequence shown here is derived from an EMBL/GenBank/DDBJ whole genome shotgun (WGS) entry which is preliminary data.</text>
</comment>
<dbReference type="SUPFAM" id="SSF47413">
    <property type="entry name" value="lambda repressor-like DNA-binding domains"/>
    <property type="match status" value="1"/>
</dbReference>
<proteinExistence type="predicted"/>
<organism evidence="2 3">
    <name type="scientific">Amphibacillus indicireducens</name>
    <dbReference type="NCBI Taxonomy" id="1076330"/>
    <lineage>
        <taxon>Bacteria</taxon>
        <taxon>Bacillati</taxon>
        <taxon>Bacillota</taxon>
        <taxon>Bacilli</taxon>
        <taxon>Bacillales</taxon>
        <taxon>Bacillaceae</taxon>
        <taxon>Amphibacillus</taxon>
    </lineage>
</organism>
<evidence type="ECO:0000313" key="2">
    <source>
        <dbReference type="EMBL" id="GAA4067927.1"/>
    </source>
</evidence>
<dbReference type="PANTHER" id="PTHR37038">
    <property type="entry name" value="TRANSCRIPTIONAL REGULATOR-RELATED"/>
    <property type="match status" value="1"/>
</dbReference>
<evidence type="ECO:0000259" key="1">
    <source>
        <dbReference type="Pfam" id="PF21259"/>
    </source>
</evidence>
<dbReference type="Pfam" id="PF21259">
    <property type="entry name" value="Rgg_C"/>
    <property type="match status" value="1"/>
</dbReference>
<feature type="domain" description="HTH-type transcriptional regulator Rgg C-terminal" evidence="1">
    <location>
        <begin position="130"/>
        <end position="268"/>
    </location>
</feature>
<dbReference type="NCBIfam" id="TIGR01716">
    <property type="entry name" value="RGG_Cterm"/>
    <property type="match status" value="1"/>
</dbReference>
<keyword evidence="3" id="KW-1185">Reference proteome</keyword>
<dbReference type="InterPro" id="IPR010057">
    <property type="entry name" value="Transcription_activator_Rgg_C"/>
</dbReference>
<name>A0ABP7VIH2_9BACI</name>
<dbReference type="InterPro" id="IPR053163">
    <property type="entry name" value="HTH-type_regulator_Rgg"/>
</dbReference>
<dbReference type="InterPro" id="IPR010982">
    <property type="entry name" value="Lambda_DNA-bd_dom_sf"/>
</dbReference>
<dbReference type="InterPro" id="IPR011990">
    <property type="entry name" value="TPR-like_helical_dom_sf"/>
</dbReference>
<dbReference type="InterPro" id="IPR001387">
    <property type="entry name" value="Cro/C1-type_HTH"/>
</dbReference>
<dbReference type="Gene3D" id="1.25.40.10">
    <property type="entry name" value="Tetratricopeptide repeat domain"/>
    <property type="match status" value="1"/>
</dbReference>
<accession>A0ABP7VIH2</accession>
<dbReference type="Proteomes" id="UP001501734">
    <property type="component" value="Unassembled WGS sequence"/>
</dbReference>
<dbReference type="CDD" id="cd00093">
    <property type="entry name" value="HTH_XRE"/>
    <property type="match status" value="1"/>
</dbReference>
<protein>
    <submittedName>
        <fullName evidence="2">Rgg/GadR/MutR family transcriptional regulator</fullName>
    </submittedName>
</protein>
<gene>
    <name evidence="2" type="ORF">GCM10022410_12490</name>
</gene>
<dbReference type="RefSeq" id="WP_344911415.1">
    <property type="nucleotide sequence ID" value="NZ_BAABDL010000067.1"/>
</dbReference>
<evidence type="ECO:0000313" key="3">
    <source>
        <dbReference type="Proteomes" id="UP001501734"/>
    </source>
</evidence>
<sequence>MSYGKTFKQIRKGKSFTLKEAVGNTLSISQLSRFENDQSMIPVDLFHELLQNVNTTPQEFHFLIGHDFEKHLRDFFNELIVYHDANDYDNLEKMKQRLKDTVLSPYSWKQFLVYFIDALIEANQTGELVNNHALQNYLMQVDDWGEMELRLYAIFGFVFEVETTYFLMKTALKKSKLYQSIPQYMSLLYTILTNNFSTFVYHQRYDYAEETILIFEEQYSKELELLDPHLNFIFNRGILAFCQKNVTEGKQYCEQAIKFCQLFNQKKRGEIFQMRYATWRKRYNDPDFRELTIEPGLFGLFKDY</sequence>